<dbReference type="SUPFAM" id="SSF53067">
    <property type="entry name" value="Actin-like ATPase domain"/>
    <property type="match status" value="1"/>
</dbReference>
<name>A0A7L0GWC8_HERCA</name>
<dbReference type="Gene3D" id="3.30.420.40">
    <property type="match status" value="2"/>
</dbReference>
<feature type="region of interest" description="Disordered" evidence="2">
    <location>
        <begin position="24"/>
        <end position="45"/>
    </location>
</feature>
<evidence type="ECO:0000256" key="1">
    <source>
        <dbReference type="RuleBase" id="RU000487"/>
    </source>
</evidence>
<gene>
    <name evidence="3" type="primary">Act1</name>
    <name evidence="3" type="ORF">HERCAC_R12920</name>
</gene>
<protein>
    <submittedName>
        <fullName evidence="3">ACT1 protein</fullName>
    </submittedName>
</protein>
<dbReference type="InterPro" id="IPR004000">
    <property type="entry name" value="Actin"/>
</dbReference>
<dbReference type="EMBL" id="VXAJ01000546">
    <property type="protein sequence ID" value="NXK11939.1"/>
    <property type="molecule type" value="Genomic_DNA"/>
</dbReference>
<dbReference type="InterPro" id="IPR043129">
    <property type="entry name" value="ATPase_NBD"/>
</dbReference>
<feature type="non-terminal residue" evidence="3">
    <location>
        <position position="306"/>
    </location>
</feature>
<dbReference type="Pfam" id="PF00022">
    <property type="entry name" value="Actin"/>
    <property type="match status" value="1"/>
</dbReference>
<reference evidence="3 4" key="1">
    <citation type="submission" date="2019-09" db="EMBL/GenBank/DDBJ databases">
        <title>Bird 10,000 Genomes (B10K) Project - Family phase.</title>
        <authorList>
            <person name="Zhang G."/>
        </authorList>
    </citation>
    <scope>NUCLEOTIDE SEQUENCE [LARGE SCALE GENOMIC DNA]</scope>
    <source>
        <strain evidence="3">B10K-DU-005-78</strain>
        <tissue evidence="3">Mixed tissue sample</tissue>
    </source>
</reference>
<dbReference type="AlphaFoldDB" id="A0A7L0GWC8"/>
<dbReference type="SMART" id="SM00268">
    <property type="entry name" value="ACTIN"/>
    <property type="match status" value="1"/>
</dbReference>
<proteinExistence type="inferred from homology"/>
<comment type="similarity">
    <text evidence="1">Belongs to the actin family.</text>
</comment>
<feature type="non-terminal residue" evidence="3">
    <location>
        <position position="1"/>
    </location>
</feature>
<evidence type="ECO:0000313" key="3">
    <source>
        <dbReference type="EMBL" id="NXK11939.1"/>
    </source>
</evidence>
<evidence type="ECO:0000256" key="2">
    <source>
        <dbReference type="SAM" id="MobiDB-lite"/>
    </source>
</evidence>
<sequence>QDGAEAQGFVHCCHLVIDTGRGHTRSGLAGDEQPQSVVPSQAGGGPVLTHDMDIDWDGLEELWHRILYQKLGICPEEVAVLAVDTPLSPIASWEKVAELLFRSFGALAMLVLPHSLLAAYSDSCTTGMVVGSGAGTSYVWGFGKATHCPPCLAVAALTLHLGRLLGSRGVRLGAGPRHHLKVTCWCVLPGAGGPCPSPPRHLGAAAGEQAVPLPRGAAGPHCPAAPGAGGPYSLCHCGAPPAAPHPACCGQGAQRLAAKLRVPPHCRMATWLGGSLATCLDAFQGAWVPQDAYREGSPATVPPLLL</sequence>
<dbReference type="Proteomes" id="UP000555649">
    <property type="component" value="Unassembled WGS sequence"/>
</dbReference>
<organism evidence="3 4">
    <name type="scientific">Herpetotheres cachinnans</name>
    <name type="common">Laughing falcon</name>
    <name type="synonym">Falco cachinnans</name>
    <dbReference type="NCBI Taxonomy" id="56343"/>
    <lineage>
        <taxon>Eukaryota</taxon>
        <taxon>Metazoa</taxon>
        <taxon>Chordata</taxon>
        <taxon>Craniata</taxon>
        <taxon>Vertebrata</taxon>
        <taxon>Euteleostomi</taxon>
        <taxon>Archelosauria</taxon>
        <taxon>Archosauria</taxon>
        <taxon>Dinosauria</taxon>
        <taxon>Saurischia</taxon>
        <taxon>Theropoda</taxon>
        <taxon>Coelurosauria</taxon>
        <taxon>Aves</taxon>
        <taxon>Neognathae</taxon>
        <taxon>Neoaves</taxon>
        <taxon>Telluraves</taxon>
        <taxon>Australaves</taxon>
        <taxon>Falconiformes</taxon>
        <taxon>Falconidae</taxon>
        <taxon>Herpetotheres</taxon>
    </lineage>
</organism>
<dbReference type="PANTHER" id="PTHR11937">
    <property type="entry name" value="ACTIN"/>
    <property type="match status" value="1"/>
</dbReference>
<evidence type="ECO:0000313" key="4">
    <source>
        <dbReference type="Proteomes" id="UP000555649"/>
    </source>
</evidence>
<keyword evidence="4" id="KW-1185">Reference proteome</keyword>
<comment type="caution">
    <text evidence="3">The sequence shown here is derived from an EMBL/GenBank/DDBJ whole genome shotgun (WGS) entry which is preliminary data.</text>
</comment>
<accession>A0A7L0GWC8</accession>